<dbReference type="Pfam" id="PF01790">
    <property type="entry name" value="LGT"/>
    <property type="match status" value="1"/>
</dbReference>
<feature type="transmembrane region" description="Helical" evidence="7">
    <location>
        <begin position="56"/>
        <end position="76"/>
    </location>
</feature>
<evidence type="ECO:0000313" key="9">
    <source>
        <dbReference type="Proteomes" id="UP000010164"/>
    </source>
</evidence>
<dbReference type="AlphaFoldDB" id="L0WI26"/>
<evidence type="ECO:0000256" key="2">
    <source>
        <dbReference type="ARBA" id="ARBA00022475"/>
    </source>
</evidence>
<reference evidence="8 9" key="1">
    <citation type="journal article" date="2012" name="J. Bacteriol.">
        <title>Genome Sequence of the Alkane-Degrading Bacterium Alcanivorax hongdengensis Type Strain A-11-3.</title>
        <authorList>
            <person name="Lai Q."/>
            <person name="Shao Z."/>
        </authorList>
    </citation>
    <scope>NUCLEOTIDE SEQUENCE [LARGE SCALE GENOMIC DNA]</scope>
    <source>
        <strain evidence="8 9">A-11-3</strain>
    </source>
</reference>
<protein>
    <recommendedName>
        <fullName evidence="7">Phosphatidylglycerol--prolipoprotein diacylglyceryl transferase</fullName>
        <ecNumber evidence="7">2.5.1.145</ecNumber>
    </recommendedName>
</protein>
<dbReference type="PANTHER" id="PTHR30589">
    <property type="entry name" value="PROLIPOPROTEIN DIACYLGLYCERYL TRANSFERASE"/>
    <property type="match status" value="1"/>
</dbReference>
<evidence type="ECO:0000256" key="6">
    <source>
        <dbReference type="ARBA" id="ARBA00023136"/>
    </source>
</evidence>
<dbReference type="PATRIC" id="fig|1177179.3.peg.788"/>
<feature type="binding site" evidence="7">
    <location>
        <position position="139"/>
    </location>
    <ligand>
        <name>a 1,2-diacyl-sn-glycero-3-phospho-(1'-sn-glycerol)</name>
        <dbReference type="ChEBI" id="CHEBI:64716"/>
    </ligand>
</feature>
<feature type="transmembrane region" description="Helical" evidence="7">
    <location>
        <begin position="96"/>
        <end position="113"/>
    </location>
</feature>
<dbReference type="Proteomes" id="UP000010164">
    <property type="component" value="Unassembled WGS sequence"/>
</dbReference>
<dbReference type="HAMAP" id="MF_01147">
    <property type="entry name" value="Lgt"/>
    <property type="match status" value="1"/>
</dbReference>
<proteinExistence type="inferred from homology"/>
<keyword evidence="9" id="KW-1185">Reference proteome</keyword>
<keyword evidence="4 7" id="KW-0812">Transmembrane</keyword>
<keyword evidence="8" id="KW-0449">Lipoprotein</keyword>
<comment type="pathway">
    <text evidence="7">Protein modification; lipoprotein biosynthesis (diacylglyceryl transfer).</text>
</comment>
<dbReference type="UniPathway" id="UPA00664"/>
<feature type="transmembrane region" description="Helical" evidence="7">
    <location>
        <begin position="19"/>
        <end position="36"/>
    </location>
</feature>
<evidence type="ECO:0000256" key="1">
    <source>
        <dbReference type="ARBA" id="ARBA00007150"/>
    </source>
</evidence>
<dbReference type="EC" id="2.5.1.145" evidence="7"/>
<keyword evidence="6 7" id="KW-0472">Membrane</keyword>
<keyword evidence="2 7" id="KW-1003">Cell membrane</keyword>
<organism evidence="8 9">
    <name type="scientific">Alcanivorax hongdengensis A-11-3</name>
    <dbReference type="NCBI Taxonomy" id="1177179"/>
    <lineage>
        <taxon>Bacteria</taxon>
        <taxon>Pseudomonadati</taxon>
        <taxon>Pseudomonadota</taxon>
        <taxon>Gammaproteobacteria</taxon>
        <taxon>Oceanospirillales</taxon>
        <taxon>Alcanivoracaceae</taxon>
        <taxon>Alcanivorax</taxon>
    </lineage>
</organism>
<evidence type="ECO:0000256" key="7">
    <source>
        <dbReference type="HAMAP-Rule" id="MF_01147"/>
    </source>
</evidence>
<evidence type="ECO:0000313" key="8">
    <source>
        <dbReference type="EMBL" id="EKF75480.1"/>
    </source>
</evidence>
<dbReference type="InterPro" id="IPR001640">
    <property type="entry name" value="Lgt"/>
</dbReference>
<comment type="caution">
    <text evidence="8">The sequence shown here is derived from an EMBL/GenBank/DDBJ whole genome shotgun (WGS) entry which is preliminary data.</text>
</comment>
<comment type="function">
    <text evidence="7">Catalyzes the transfer of the diacylglyceryl group from phosphatidylglycerol to the sulfhydryl group of the N-terminal cysteine of a prolipoprotein, the first step in the formation of mature lipoproteins.</text>
</comment>
<evidence type="ECO:0000256" key="3">
    <source>
        <dbReference type="ARBA" id="ARBA00022679"/>
    </source>
</evidence>
<dbReference type="STRING" id="1177179.A11A3_03949"/>
<feature type="transmembrane region" description="Helical" evidence="7">
    <location>
        <begin position="175"/>
        <end position="193"/>
    </location>
</feature>
<name>L0WI26_9GAMM</name>
<accession>L0WI26</accession>
<evidence type="ECO:0000256" key="5">
    <source>
        <dbReference type="ARBA" id="ARBA00022989"/>
    </source>
</evidence>
<dbReference type="RefSeq" id="WP_008927976.1">
    <property type="nucleotide sequence ID" value="NZ_AMRJ01000003.1"/>
</dbReference>
<keyword evidence="3 7" id="KW-0808">Transferase</keyword>
<gene>
    <name evidence="7" type="primary">lgt</name>
    <name evidence="8" type="ORF">A11A3_03949</name>
</gene>
<dbReference type="GO" id="GO:0005886">
    <property type="term" value="C:plasma membrane"/>
    <property type="evidence" value="ECO:0007669"/>
    <property type="project" value="UniProtKB-SubCell"/>
</dbReference>
<evidence type="ECO:0000256" key="4">
    <source>
        <dbReference type="ARBA" id="ARBA00022692"/>
    </source>
</evidence>
<dbReference type="PROSITE" id="PS01311">
    <property type="entry name" value="LGT"/>
    <property type="match status" value="1"/>
</dbReference>
<sequence length="266" mass="29497">MITYPQIDPVAVSLGPLKVHWYGLMYMVGFAAAWWLGNRRADKPNSGWTREQVGDLVFYGAMGVILGGRLGYVLFYNFDKFLADPVWLFEVWTGGMSFHGGAIGVLVAFGLFARKTGKRYFDVADFMVPMVPIGLAAGRLGNFMNAELWGHPSNVPWAMIFPTDPMQVPRHPSQLYEFALEGVVLFLVLWFYSARPRPAGAVTGLFGVGYGLGRITCEFFRTPDVQIGYLHGGWLTEGMLLSAPMVVIGTAMVIWAYRRHQPGATA</sequence>
<feature type="transmembrane region" description="Helical" evidence="7">
    <location>
        <begin position="239"/>
        <end position="257"/>
    </location>
</feature>
<dbReference type="GO" id="GO:0042158">
    <property type="term" value="P:lipoprotein biosynthetic process"/>
    <property type="evidence" value="ECO:0007669"/>
    <property type="project" value="UniProtKB-UniRule"/>
</dbReference>
<comment type="similarity">
    <text evidence="1 7">Belongs to the Lgt family.</text>
</comment>
<dbReference type="PANTHER" id="PTHR30589:SF0">
    <property type="entry name" value="PHOSPHATIDYLGLYCEROL--PROLIPOPROTEIN DIACYLGLYCERYL TRANSFERASE"/>
    <property type="match status" value="1"/>
</dbReference>
<comment type="subcellular location">
    <subcellularLocation>
        <location evidence="7">Cell membrane</location>
        <topology evidence="7">Multi-pass membrane protein</topology>
    </subcellularLocation>
</comment>
<keyword evidence="5 7" id="KW-1133">Transmembrane helix</keyword>
<dbReference type="NCBIfam" id="TIGR00544">
    <property type="entry name" value="lgt"/>
    <property type="match status" value="1"/>
</dbReference>
<dbReference type="eggNOG" id="COG0682">
    <property type="taxonomic scope" value="Bacteria"/>
</dbReference>
<comment type="catalytic activity">
    <reaction evidence="7">
        <text>L-cysteinyl-[prolipoprotein] + a 1,2-diacyl-sn-glycero-3-phospho-(1'-sn-glycerol) = an S-1,2-diacyl-sn-glyceryl-L-cysteinyl-[prolipoprotein] + sn-glycerol 1-phosphate + H(+)</text>
        <dbReference type="Rhea" id="RHEA:56712"/>
        <dbReference type="Rhea" id="RHEA-COMP:14679"/>
        <dbReference type="Rhea" id="RHEA-COMP:14680"/>
        <dbReference type="ChEBI" id="CHEBI:15378"/>
        <dbReference type="ChEBI" id="CHEBI:29950"/>
        <dbReference type="ChEBI" id="CHEBI:57685"/>
        <dbReference type="ChEBI" id="CHEBI:64716"/>
        <dbReference type="ChEBI" id="CHEBI:140658"/>
        <dbReference type="EC" id="2.5.1.145"/>
    </reaction>
</comment>
<dbReference type="EMBL" id="AMRJ01000003">
    <property type="protein sequence ID" value="EKF75480.1"/>
    <property type="molecule type" value="Genomic_DNA"/>
</dbReference>
<dbReference type="GO" id="GO:0008961">
    <property type="term" value="F:phosphatidylglycerol-prolipoprotein diacylglyceryl transferase activity"/>
    <property type="evidence" value="ECO:0007669"/>
    <property type="project" value="UniProtKB-UniRule"/>
</dbReference>